<reference evidence="2 3" key="1">
    <citation type="submission" date="2023-12" db="EMBL/GenBank/DDBJ databases">
        <title>Genomic sequences of Capnocytophaga and Parvimonas strains.</title>
        <authorList>
            <person name="Watt R.M."/>
            <person name="Wang M."/>
            <person name="Yang T."/>
            <person name="Tong W.M."/>
        </authorList>
    </citation>
    <scope>NUCLEOTIDE SEQUENCE [LARGE SCALE GENOMIC DNA]</scope>
    <source>
        <strain evidence="2 3">CCUG 13156</strain>
    </source>
</reference>
<evidence type="ECO:0000313" key="3">
    <source>
        <dbReference type="Proteomes" id="UP001324270"/>
    </source>
</evidence>
<accession>A0ABU5YA63</accession>
<evidence type="ECO:0000313" key="2">
    <source>
        <dbReference type="EMBL" id="MEB3040828.1"/>
    </source>
</evidence>
<dbReference type="InterPro" id="IPR007712">
    <property type="entry name" value="RelE/ParE_toxin"/>
</dbReference>
<dbReference type="Gene3D" id="3.30.2310.20">
    <property type="entry name" value="RelE-like"/>
    <property type="match status" value="1"/>
</dbReference>
<dbReference type="EMBL" id="JAYKBV010000011">
    <property type="protein sequence ID" value="MEB3040828.1"/>
    <property type="molecule type" value="Genomic_DNA"/>
</dbReference>
<dbReference type="Proteomes" id="UP001324270">
    <property type="component" value="Unassembled WGS sequence"/>
</dbReference>
<gene>
    <name evidence="2" type="ORF">VJJ49_09045</name>
</gene>
<protein>
    <submittedName>
        <fullName evidence="2">Type II toxin-antitoxin system RelE/ParE family toxin</fullName>
    </submittedName>
</protein>
<dbReference type="RefSeq" id="WP_323979662.1">
    <property type="nucleotide sequence ID" value="NZ_JAYKBV010000011.1"/>
</dbReference>
<keyword evidence="3" id="KW-1185">Reference proteome</keyword>
<comment type="caution">
    <text evidence="2">The sequence shown here is derived from an EMBL/GenBank/DDBJ whole genome shotgun (WGS) entry which is preliminary data.</text>
</comment>
<keyword evidence="1" id="KW-1277">Toxin-antitoxin system</keyword>
<name>A0ABU5YA63_9FLAO</name>
<dbReference type="InterPro" id="IPR035093">
    <property type="entry name" value="RelE/ParE_toxin_dom_sf"/>
</dbReference>
<organism evidence="2 3">
    <name type="scientific">Capnocytophaga gingivalis</name>
    <dbReference type="NCBI Taxonomy" id="1017"/>
    <lineage>
        <taxon>Bacteria</taxon>
        <taxon>Pseudomonadati</taxon>
        <taxon>Bacteroidota</taxon>
        <taxon>Flavobacteriia</taxon>
        <taxon>Flavobacteriales</taxon>
        <taxon>Flavobacteriaceae</taxon>
        <taxon>Capnocytophaga</taxon>
    </lineage>
</organism>
<sequence>MGKKVKITWSAVAKIQYYDTLIFWNEHNQFNEYSKRIRAKIKETFSKLSSYPKIGKERSEDKEVRQIIVLSHFSLFYRIYELKEDLIEIVIVTFWDNRNDPNKLKF</sequence>
<evidence type="ECO:0000256" key="1">
    <source>
        <dbReference type="ARBA" id="ARBA00022649"/>
    </source>
</evidence>
<dbReference type="Pfam" id="PF05016">
    <property type="entry name" value="ParE_toxin"/>
    <property type="match status" value="1"/>
</dbReference>
<proteinExistence type="predicted"/>